<feature type="domain" description="Fibronectin type-III" evidence="3">
    <location>
        <begin position="1662"/>
        <end position="1761"/>
    </location>
</feature>
<sequence length="2294" mass="235554">MAKKLLIVFFVFFLCYNNSFSQATTTTQVLTTGTSFTIPCGVTSVTVEAWGGGGAGGGSQNDNRAGGGGGGGGYVMKTFAVIAGETITYAIGTGGTGGTGNGGVGGNTTVTHTSSSTSLTANGGLGGIMANARPNAGGAGGSSSGGSVMKSGITGSSSPTNGSVGGNGGAGANGGGTGGDGQTDSNGSVGNSPGGGGGGAERSGSNRSGGAGGAGQIRITYFTPTTTTLTTTNATVCQGGTANLQALNPNTTITTFTGSWTAATDLIAVRQPSETTAANITTCGFTGNIRNYSVVYFTVNVTGSYTFKMTENGDYDGMAYITTADFEPGNCSGGGSYVMGDDDENNSGTNEPRITTNLTAGTVYKLISTTFGNTGTFTGTYIWTVTPPTGGGVNLPAATVRWYTASSGGTSIGTGASFNPVGVPGSGLANSNTPGTTTFYAAYGDACGTRMPATYTVTAVTPNGEVGTVNTFCMNSDPPVIITAPVNSGQYVSVNVVSGFTYSFAVGDVFPGASETLTILNNSNANFSPVASVTGPTGTAINTWVAPSSGVIRLVLTSSTCANGTTGGALTLTQNLLGNNFDSQTASGTNNWRGHIYNAGGIEPEPFTSANYMGYYLEPAETINQGFGGDTACFAVLSNGVQRASVYTEGYAVRYRMNTTKTGCYLATITGDDGVRLFLNPTGPTPTPILSRWQEQGSTTYSNILVNLDGNDDLVFDYYENGTNNVVGFSMIAFDAATNTITPATSTVCSGTAVNLNGSSYLINGVTNPFLTFQWQASPTGTGSWTNVATTEDYEPSPTTTTYYRRQVIPNASSGCGTLTSGNVVINVATPTLNTVAQAATVCQGAAATINLTGLLPSSTSTIAYSINGTAQTAVANVVANASGNASFSTVALTATNNGQTLSVTGVTTTSSTPNCSTAFTTKTLTLSVTPTVGTPTAITISAGTQPTCQLTNGTTTTTYATTATNSTGFNWSLSNGSAGSINATTGVVSWANGFSGSVNIQVQASGCNGASAMVTRTVNISPASVAGTVSADQSLCTATTPAPITLTGNTGTIQWEVSSDNITFNPIAGATASPLTAAQMGTLTSTRYYRAVVTSGTCTAATSAVVRVATGPVTASAETAVTCTGFTANWTLVPGASGYLLDVATDNFTTFIHNGLAAGNNASHAVTGLTANTSYRYRVWPMYACGTYGTPSNVEFVTTSTLTTVPAIGGGASAVCVGLTTPAFTNATAGGTWSITNGTGQATISTGGVVTGVTAGTVTVRYSITSSGGCSNTATRALTVNALPVITTQPVALAVCQGASGSFSVVTSASSPTYQWQYLAPSGSSYANIPNTPPLVTGTTSATISFTNTDIAYNGYYVRCIVTSNGCQTISNGVLLTVNTLPTPTFTAQPGVQACINTNVTYTTQTGSGINNYVWGFTGTAGTDYQIMSGGGLNDNTVTVRYLTLGNKTATVNYRNSNNCYAAAAATSTATNITPTSAGGTVSGSHILCSGNAPLSSLISGGGRIGNVVRWERSTNTSFSPLTTIANNTDTLTSAEIGALTVTTYFRAIAVSGSCSEAASTYATITVPVAPAVPTAQAVSNVTCSQVQANWTAATNAASYVLEVASDNAFATLVYNQNVGNNLSQTVTGLAAGTYYYRVYAENTCSNRGGNSGTITFNTTATLAPLATAATPNCTGFVAFWNSVSGATDYRLDVSTSNTFSSFVTNGNGTVLNGATVSGLTYAVTGLVPGTTYYYRVRANNVTCGDSANSNTITITAGSPTTATWDGLAWSPAPPTFADNILFTGDYISTVDLNGCSCIVNNDADIVISSDNTLTLTHTVNVATGSTMTFENNASLLQNTDAQNTGLIKYKRITTPIYKFDFTFWSSPVQGFTLEKLSPSTLSDKYQGYDGANSKWTTLSRTLTMSPGTAYNIRGPQGHATPAPYLATFEGTPNNGPYELTGLVAGKFYLAGNPYPSPINVLDFLDLNEDIIEGTIYFWTHATPIAPNGSVYSYGSDDYASRNYLGGTAAQPDGRIPSDYISAAQGFFMKTITTDPVRFTNDMRVSTAEGENAQFFKPGKTAKTAATSKRSRVWLSISNGLGAYKQTLLGYAEGASNSFDSKYDGVSFSANKNLNLYTLNEDKKFAIQGRAYPVQETDVVPLGYVANLEGEFSIAIDKTDGTLASQAIYLEDKLTGTIYDLKASKYTFTTAKGTFNDRFVLRYTKKTLGNDDFENVEGGLVVTVKDKVIKVTSASESIQSVTIFDLTGKLLFNKQKIEATEFAIPNLHSSEQTLLVKVGLENGTTATRKIIFN</sequence>
<dbReference type="CDD" id="cd00063">
    <property type="entry name" value="FN3"/>
    <property type="match status" value="1"/>
</dbReference>
<dbReference type="InterPro" id="IPR003961">
    <property type="entry name" value="FN3_dom"/>
</dbReference>
<keyword evidence="5" id="KW-1185">Reference proteome</keyword>
<feature type="signal peptide" evidence="2">
    <location>
        <begin position="1"/>
        <end position="23"/>
    </location>
</feature>
<dbReference type="NCBIfam" id="NF033708">
    <property type="entry name" value="T9SS_Cterm_ChiA"/>
    <property type="match status" value="1"/>
</dbReference>
<dbReference type="Pfam" id="PF21722">
    <property type="entry name" value="Gly_rich_2"/>
    <property type="match status" value="1"/>
</dbReference>
<feature type="compositionally biased region" description="Low complexity" evidence="1">
    <location>
        <begin position="182"/>
        <end position="191"/>
    </location>
</feature>
<protein>
    <submittedName>
        <fullName evidence="4">T9SS sorting signal type C domain-containing protein</fullName>
    </submittedName>
</protein>
<evidence type="ECO:0000256" key="2">
    <source>
        <dbReference type="SAM" id="SignalP"/>
    </source>
</evidence>
<evidence type="ECO:0000256" key="1">
    <source>
        <dbReference type="SAM" id="MobiDB-lite"/>
    </source>
</evidence>
<dbReference type="PROSITE" id="PS50853">
    <property type="entry name" value="FN3"/>
    <property type="match status" value="2"/>
</dbReference>
<dbReference type="InterPro" id="IPR013783">
    <property type="entry name" value="Ig-like_fold"/>
</dbReference>
<dbReference type="SUPFAM" id="SSF49265">
    <property type="entry name" value="Fibronectin type III"/>
    <property type="match status" value="2"/>
</dbReference>
<dbReference type="SMART" id="SM00060">
    <property type="entry name" value="FN3"/>
    <property type="match status" value="3"/>
</dbReference>
<keyword evidence="2" id="KW-0732">Signal</keyword>
<dbReference type="EMBL" id="WSTB01000002">
    <property type="protein sequence ID" value="MWB93619.1"/>
    <property type="molecule type" value="Genomic_DNA"/>
</dbReference>
<feature type="chain" id="PRO_5026188778" evidence="2">
    <location>
        <begin position="24"/>
        <end position="2294"/>
    </location>
</feature>
<gene>
    <name evidence="4" type="ORF">GON26_04555</name>
</gene>
<feature type="domain" description="Fibronectin type-III" evidence="3">
    <location>
        <begin position="1110"/>
        <end position="1203"/>
    </location>
</feature>
<name>A0A6I4NPK5_9FLAO</name>
<comment type="caution">
    <text evidence="4">The sequence shown here is derived from an EMBL/GenBank/DDBJ whole genome shotgun (WGS) entry which is preliminary data.</text>
</comment>
<feature type="compositionally biased region" description="Gly residues" evidence="1">
    <location>
        <begin position="192"/>
        <end position="215"/>
    </location>
</feature>
<evidence type="ECO:0000259" key="3">
    <source>
        <dbReference type="PROSITE" id="PS50853"/>
    </source>
</evidence>
<dbReference type="Gene3D" id="2.60.40.10">
    <property type="entry name" value="Immunoglobulins"/>
    <property type="match status" value="3"/>
</dbReference>
<accession>A0A6I4NPK5</accession>
<reference evidence="4 5" key="1">
    <citation type="submission" date="2019-12" db="EMBL/GenBank/DDBJ databases">
        <authorList>
            <person name="Kim Y.S."/>
        </authorList>
    </citation>
    <scope>NUCLEOTIDE SEQUENCE [LARGE SCALE GENOMIC DNA]</scope>
    <source>
        <strain evidence="4 5">GA093</strain>
    </source>
</reference>
<organism evidence="4 5">
    <name type="scientific">Flavobacterium hydrocarbonoxydans</name>
    <dbReference type="NCBI Taxonomy" id="2683249"/>
    <lineage>
        <taxon>Bacteria</taxon>
        <taxon>Pseudomonadati</taxon>
        <taxon>Bacteroidota</taxon>
        <taxon>Flavobacteriia</taxon>
        <taxon>Flavobacteriales</taxon>
        <taxon>Flavobacteriaceae</taxon>
        <taxon>Flavobacterium</taxon>
    </lineage>
</organism>
<dbReference type="Proteomes" id="UP000471501">
    <property type="component" value="Unassembled WGS sequence"/>
</dbReference>
<feature type="compositionally biased region" description="Gly residues" evidence="1">
    <location>
        <begin position="163"/>
        <end position="181"/>
    </location>
</feature>
<feature type="region of interest" description="Disordered" evidence="1">
    <location>
        <begin position="103"/>
        <end position="215"/>
    </location>
</feature>
<evidence type="ECO:0000313" key="4">
    <source>
        <dbReference type="EMBL" id="MWB93619.1"/>
    </source>
</evidence>
<feature type="compositionally biased region" description="Low complexity" evidence="1">
    <location>
        <begin position="107"/>
        <end position="118"/>
    </location>
</feature>
<dbReference type="InterPro" id="IPR049304">
    <property type="entry name" value="Gly_rich_dom"/>
</dbReference>
<proteinExistence type="predicted"/>
<dbReference type="InterPro" id="IPR036116">
    <property type="entry name" value="FN3_sf"/>
</dbReference>
<evidence type="ECO:0000313" key="5">
    <source>
        <dbReference type="Proteomes" id="UP000471501"/>
    </source>
</evidence>